<evidence type="ECO:0000313" key="3">
    <source>
        <dbReference type="Proteomes" id="UP001558613"/>
    </source>
</evidence>
<gene>
    <name evidence="2" type="ORF">QQF64_009397</name>
</gene>
<accession>A0ABR3M2K7</accession>
<proteinExistence type="predicted"/>
<reference evidence="2 3" key="1">
    <citation type="submission" date="2023-09" db="EMBL/GenBank/DDBJ databases">
        <authorList>
            <person name="Wang M."/>
        </authorList>
    </citation>
    <scope>NUCLEOTIDE SEQUENCE [LARGE SCALE GENOMIC DNA]</scope>
    <source>
        <strain evidence="2">GT-2023</strain>
        <tissue evidence="2">Liver</tissue>
    </source>
</reference>
<comment type="caution">
    <text evidence="2">The sequence shown here is derived from an EMBL/GenBank/DDBJ whole genome shotgun (WGS) entry which is preliminary data.</text>
</comment>
<sequence>MAPLEEVVETTDPRAEGGATPAPCTVVAPSNPHPSGLPVLGGSCPVRSAPEGSCPVCSALGGFRSALEGSCPV</sequence>
<protein>
    <submittedName>
        <fullName evidence="2">Uncharacterized protein</fullName>
    </submittedName>
</protein>
<name>A0ABR3M2K7_9TELE</name>
<dbReference type="Proteomes" id="UP001558613">
    <property type="component" value="Unassembled WGS sequence"/>
</dbReference>
<dbReference type="EMBL" id="JAYMGO010000016">
    <property type="protein sequence ID" value="KAL1258820.1"/>
    <property type="molecule type" value="Genomic_DNA"/>
</dbReference>
<feature type="region of interest" description="Disordered" evidence="1">
    <location>
        <begin position="1"/>
        <end position="20"/>
    </location>
</feature>
<organism evidence="2 3">
    <name type="scientific">Cirrhinus molitorella</name>
    <name type="common">mud carp</name>
    <dbReference type="NCBI Taxonomy" id="172907"/>
    <lineage>
        <taxon>Eukaryota</taxon>
        <taxon>Metazoa</taxon>
        <taxon>Chordata</taxon>
        <taxon>Craniata</taxon>
        <taxon>Vertebrata</taxon>
        <taxon>Euteleostomi</taxon>
        <taxon>Actinopterygii</taxon>
        <taxon>Neopterygii</taxon>
        <taxon>Teleostei</taxon>
        <taxon>Ostariophysi</taxon>
        <taxon>Cypriniformes</taxon>
        <taxon>Cyprinidae</taxon>
        <taxon>Labeoninae</taxon>
        <taxon>Labeonini</taxon>
        <taxon>Cirrhinus</taxon>
    </lineage>
</organism>
<keyword evidence="3" id="KW-1185">Reference proteome</keyword>
<evidence type="ECO:0000256" key="1">
    <source>
        <dbReference type="SAM" id="MobiDB-lite"/>
    </source>
</evidence>
<evidence type="ECO:0000313" key="2">
    <source>
        <dbReference type="EMBL" id="KAL1258820.1"/>
    </source>
</evidence>